<feature type="signal peptide" evidence="2">
    <location>
        <begin position="1"/>
        <end position="25"/>
    </location>
</feature>
<protein>
    <submittedName>
        <fullName evidence="3">Uncharacterized protein</fullName>
    </submittedName>
</protein>
<evidence type="ECO:0000313" key="3">
    <source>
        <dbReference type="EMBL" id="GMH94114.1"/>
    </source>
</evidence>
<accession>A0A9W7EVG1</accession>
<comment type="caution">
    <text evidence="3">The sequence shown here is derived from an EMBL/GenBank/DDBJ whole genome shotgun (WGS) entry which is preliminary data.</text>
</comment>
<dbReference type="Proteomes" id="UP001165160">
    <property type="component" value="Unassembled WGS sequence"/>
</dbReference>
<reference evidence="4" key="1">
    <citation type="journal article" date="2023" name="Commun. Biol.">
        <title>Genome analysis of Parmales, the sister group of diatoms, reveals the evolutionary specialization of diatoms from phago-mixotrophs to photoautotrophs.</title>
        <authorList>
            <person name="Ban H."/>
            <person name="Sato S."/>
            <person name="Yoshikawa S."/>
            <person name="Yamada K."/>
            <person name="Nakamura Y."/>
            <person name="Ichinomiya M."/>
            <person name="Sato N."/>
            <person name="Blanc-Mathieu R."/>
            <person name="Endo H."/>
            <person name="Kuwata A."/>
            <person name="Ogata H."/>
        </authorList>
    </citation>
    <scope>NUCLEOTIDE SEQUENCE [LARGE SCALE GENOMIC DNA]</scope>
    <source>
        <strain evidence="4">NIES 3699</strain>
    </source>
</reference>
<sequence>MSMSKLSPSFLIATATAATATVATATVAYCSSTGPSPSAPHCPPIESNFMEKIRQKSYLHYASSSSPSTSVQGVPSKLRIITVDLPEFTRTISEKCTVDPSVIFPDGVVKTFVKKSEKGAKGAKAWAKSLKNCGNFIEILETSIENMEGEEAYKEEISIRLNGSLPKFTSSMSQGSRLNKWIFGTVYRYRKPVQDGENVPQAVVADGNVLEKKEGSLLLLSSACKSAGIPLIVINDPRTKWNNRDRNNAEEEETFEEELFNAARKCRERVKGDVVKRALRIKEGGAFERGKEQGRKGAEIQSKMQRRRDEQRWQRKLEERERIIRELRARLAGQGNNTSANNINNNNAGNPQAE</sequence>
<feature type="region of interest" description="Disordered" evidence="1">
    <location>
        <begin position="288"/>
        <end position="315"/>
    </location>
</feature>
<feature type="compositionally biased region" description="Basic and acidic residues" evidence="1">
    <location>
        <begin position="288"/>
        <end position="298"/>
    </location>
</feature>
<organism evidence="3 4">
    <name type="scientific">Triparma verrucosa</name>
    <dbReference type="NCBI Taxonomy" id="1606542"/>
    <lineage>
        <taxon>Eukaryota</taxon>
        <taxon>Sar</taxon>
        <taxon>Stramenopiles</taxon>
        <taxon>Ochrophyta</taxon>
        <taxon>Bolidophyceae</taxon>
        <taxon>Parmales</taxon>
        <taxon>Triparmaceae</taxon>
        <taxon>Triparma</taxon>
    </lineage>
</organism>
<feature type="chain" id="PRO_5040719745" evidence="2">
    <location>
        <begin position="26"/>
        <end position="354"/>
    </location>
</feature>
<keyword evidence="2" id="KW-0732">Signal</keyword>
<evidence type="ECO:0000256" key="1">
    <source>
        <dbReference type="SAM" id="MobiDB-lite"/>
    </source>
</evidence>
<proteinExistence type="predicted"/>
<dbReference type="EMBL" id="BRXX01000151">
    <property type="protein sequence ID" value="GMH94114.1"/>
    <property type="molecule type" value="Genomic_DNA"/>
</dbReference>
<keyword evidence="4" id="KW-1185">Reference proteome</keyword>
<evidence type="ECO:0000256" key="2">
    <source>
        <dbReference type="SAM" id="SignalP"/>
    </source>
</evidence>
<dbReference type="AlphaFoldDB" id="A0A9W7EVG1"/>
<gene>
    <name evidence="3" type="ORF">TrVE_jg12607</name>
</gene>
<name>A0A9W7EVG1_9STRA</name>
<feature type="region of interest" description="Disordered" evidence="1">
    <location>
        <begin position="330"/>
        <end position="354"/>
    </location>
</feature>
<evidence type="ECO:0000313" key="4">
    <source>
        <dbReference type="Proteomes" id="UP001165160"/>
    </source>
</evidence>